<reference evidence="2 3" key="1">
    <citation type="journal article" date="2015" name="Genome Biol. Evol.">
        <title>The genome of winter moth (Operophtera brumata) provides a genomic perspective on sexual dimorphism and phenology.</title>
        <authorList>
            <person name="Derks M.F."/>
            <person name="Smit S."/>
            <person name="Salis L."/>
            <person name="Schijlen E."/>
            <person name="Bossers A."/>
            <person name="Mateman C."/>
            <person name="Pijl A.S."/>
            <person name="de Ridder D."/>
            <person name="Groenen M.A."/>
            <person name="Visser M.E."/>
            <person name="Megens H.J."/>
        </authorList>
    </citation>
    <scope>NUCLEOTIDE SEQUENCE [LARGE SCALE GENOMIC DNA]</scope>
    <source>
        <strain evidence="2">WM2013NL</strain>
        <tissue evidence="2">Head and thorax</tissue>
    </source>
</reference>
<dbReference type="Proteomes" id="UP000037510">
    <property type="component" value="Unassembled WGS sequence"/>
</dbReference>
<dbReference type="GO" id="GO:0005524">
    <property type="term" value="F:ATP binding"/>
    <property type="evidence" value="ECO:0007669"/>
    <property type="project" value="InterPro"/>
</dbReference>
<accession>A0A0L7L7L7</accession>
<comment type="caution">
    <text evidence="2">The sequence shown here is derived from an EMBL/GenBank/DDBJ whole genome shotgun (WGS) entry which is preliminary data.</text>
</comment>
<dbReference type="AlphaFoldDB" id="A0A0L7L7L7"/>
<organism evidence="2 3">
    <name type="scientific">Operophtera brumata</name>
    <name type="common">Winter moth</name>
    <name type="synonym">Phalaena brumata</name>
    <dbReference type="NCBI Taxonomy" id="104452"/>
    <lineage>
        <taxon>Eukaryota</taxon>
        <taxon>Metazoa</taxon>
        <taxon>Ecdysozoa</taxon>
        <taxon>Arthropoda</taxon>
        <taxon>Hexapoda</taxon>
        <taxon>Insecta</taxon>
        <taxon>Pterygota</taxon>
        <taxon>Neoptera</taxon>
        <taxon>Endopterygota</taxon>
        <taxon>Lepidoptera</taxon>
        <taxon>Glossata</taxon>
        <taxon>Ditrysia</taxon>
        <taxon>Geometroidea</taxon>
        <taxon>Geometridae</taxon>
        <taxon>Larentiinae</taxon>
        <taxon>Operophtera</taxon>
    </lineage>
</organism>
<dbReference type="Pfam" id="PF06470">
    <property type="entry name" value="SMC_hinge"/>
    <property type="match status" value="1"/>
</dbReference>
<name>A0A0L7L7L7_OPEBR</name>
<feature type="domain" description="SMC hinge" evidence="1">
    <location>
        <begin position="24"/>
        <end position="94"/>
    </location>
</feature>
<dbReference type="InterPro" id="IPR010935">
    <property type="entry name" value="SMC_hinge"/>
</dbReference>
<protein>
    <submittedName>
        <fullName evidence="2">Structural maintenance of chromosomes protein</fullName>
    </submittedName>
</protein>
<gene>
    <name evidence="2" type="ORF">OBRU01_13905</name>
</gene>
<evidence type="ECO:0000313" key="3">
    <source>
        <dbReference type="Proteomes" id="UP000037510"/>
    </source>
</evidence>
<keyword evidence="3" id="KW-1185">Reference proteome</keyword>
<dbReference type="STRING" id="104452.A0A0L7L7L7"/>
<dbReference type="PANTHER" id="PTHR43977">
    <property type="entry name" value="STRUCTURAL MAINTENANCE OF CHROMOSOMES PROTEIN 3"/>
    <property type="match status" value="1"/>
</dbReference>
<dbReference type="SUPFAM" id="SSF75553">
    <property type="entry name" value="Smc hinge domain"/>
    <property type="match status" value="1"/>
</dbReference>
<sequence length="126" mass="13592">MPVDAVKEDLADSGPNVTKVIKPLYNVVVDTEVTSKLLLQRGNLQTRTTIIPLNKISGHVIDAHTVAAAQDIPALAWVFGGTLVCRDLETAKRVCFHPRVRKRCVTLDGDVFDPSGTLSGGAMQKV</sequence>
<dbReference type="EMBL" id="JTDY01002480">
    <property type="protein sequence ID" value="KOB71334.1"/>
    <property type="molecule type" value="Genomic_DNA"/>
</dbReference>
<dbReference type="GO" id="GO:0005694">
    <property type="term" value="C:chromosome"/>
    <property type="evidence" value="ECO:0007669"/>
    <property type="project" value="InterPro"/>
</dbReference>
<evidence type="ECO:0000259" key="1">
    <source>
        <dbReference type="Pfam" id="PF06470"/>
    </source>
</evidence>
<proteinExistence type="predicted"/>
<evidence type="ECO:0000313" key="2">
    <source>
        <dbReference type="EMBL" id="KOB71334.1"/>
    </source>
</evidence>
<dbReference type="Gene3D" id="3.30.70.1620">
    <property type="match status" value="1"/>
</dbReference>
<dbReference type="GO" id="GO:0051276">
    <property type="term" value="P:chromosome organization"/>
    <property type="evidence" value="ECO:0007669"/>
    <property type="project" value="InterPro"/>
</dbReference>
<dbReference type="InterPro" id="IPR036277">
    <property type="entry name" value="SMC_hinge_sf"/>
</dbReference>